<comment type="caution">
    <text evidence="10">The sequence shown here is derived from an EMBL/GenBank/DDBJ whole genome shotgun (WGS) entry which is preliminary data.</text>
</comment>
<keyword evidence="4" id="KW-0479">Metal-binding</keyword>
<evidence type="ECO:0000313" key="10">
    <source>
        <dbReference type="EMBL" id="MBU2689811.1"/>
    </source>
</evidence>
<gene>
    <name evidence="10" type="ORF">KJ970_02710</name>
</gene>
<sequence>MKYKIGVFVCGCGGNIADVVDAEKLAQTVKSQPDVCFSIVHNLLCSPDGKAFFVEQMKKHGATHAVVAACSPKDHEIDFQRGLEEAGLNRYMVQMANIREHCAWVTRNRDAAFTKSLAMLKAAIHRVHLHEALEHKEIECNADILVIGGGIAGIEAALLAAAGNRNVTIVEQGPTLGGRLPEFEEVAPNMECAPCLISPRLSAISEAENIKILTHARVTDIRGYFGNYEIKVEKKARQVNEDFCMGCDECINACPVSVPSDFHRGLGERKAIYVPFPGSVPNCAVIDRESCLRSKGESCTACADACPLEAVAFDQQDEYFEIKAGGIVIATGFESHDPSSIGRLGFGRLPEVYTLEQFERLASSNGPTGGKIVKRDGSRPQSIAFIHCAGREELGYCSGTCCQASYKLGILAQKADEESTETPKVMHFHTDLVSSGWLGARLLDKAKKTGSQFQRIGDPAATTIEAKGGGLRIQYKDGGNVPQFHDADMVVLVTGMKPNSAAKDVIKMLALTHDDAGFLAEDHPILRPAQASFEGVYLAGCSSGPKSIAESIKQAQAAAGTLLARLQPGKKLTLEEMIAQTDEDLCSRCLICVSVCPYKACEYDAERERVVINEVLCHGCGTCVAACPSGAAEARHFTDHQLRVEISEVLSD</sequence>
<comment type="cofactor">
    <cofactor evidence="1">
        <name>FAD</name>
        <dbReference type="ChEBI" id="CHEBI:57692"/>
    </cofactor>
</comment>
<dbReference type="GO" id="GO:0016491">
    <property type="term" value="F:oxidoreductase activity"/>
    <property type="evidence" value="ECO:0007669"/>
    <property type="project" value="UniProtKB-KW"/>
</dbReference>
<dbReference type="InterPro" id="IPR036188">
    <property type="entry name" value="FAD/NAD-bd_sf"/>
</dbReference>
<keyword evidence="7" id="KW-0408">Iron</keyword>
<dbReference type="SUPFAM" id="SSF51905">
    <property type="entry name" value="FAD/NAD(P)-binding domain"/>
    <property type="match status" value="1"/>
</dbReference>
<name>A0A948RSJ3_UNCEI</name>
<proteinExistence type="inferred from homology"/>
<evidence type="ECO:0000256" key="4">
    <source>
        <dbReference type="ARBA" id="ARBA00022723"/>
    </source>
</evidence>
<keyword evidence="5" id="KW-0285">Flavoprotein</keyword>
<dbReference type="SUPFAM" id="SSF54862">
    <property type="entry name" value="4Fe-4S ferredoxins"/>
    <property type="match status" value="1"/>
</dbReference>
<accession>A0A948RSJ3</accession>
<evidence type="ECO:0000256" key="5">
    <source>
        <dbReference type="ARBA" id="ARBA00022827"/>
    </source>
</evidence>
<evidence type="ECO:0000256" key="2">
    <source>
        <dbReference type="ARBA" id="ARBA00006561"/>
    </source>
</evidence>
<evidence type="ECO:0000256" key="7">
    <source>
        <dbReference type="ARBA" id="ARBA00023004"/>
    </source>
</evidence>
<evidence type="ECO:0000256" key="1">
    <source>
        <dbReference type="ARBA" id="ARBA00001974"/>
    </source>
</evidence>
<feature type="domain" description="4Fe-4S ferredoxin-type" evidence="9">
    <location>
        <begin position="235"/>
        <end position="265"/>
    </location>
</feature>
<evidence type="ECO:0000256" key="3">
    <source>
        <dbReference type="ARBA" id="ARBA00022485"/>
    </source>
</evidence>
<dbReference type="PROSITE" id="PS00198">
    <property type="entry name" value="4FE4S_FER_1"/>
    <property type="match status" value="2"/>
</dbReference>
<comment type="similarity">
    <text evidence="2">Belongs to the HdrA family.</text>
</comment>
<organism evidence="10 11">
    <name type="scientific">Eiseniibacteriota bacterium</name>
    <dbReference type="NCBI Taxonomy" id="2212470"/>
    <lineage>
        <taxon>Bacteria</taxon>
        <taxon>Candidatus Eiseniibacteriota</taxon>
    </lineage>
</organism>
<dbReference type="EMBL" id="JAHJDP010000018">
    <property type="protein sequence ID" value="MBU2689811.1"/>
    <property type="molecule type" value="Genomic_DNA"/>
</dbReference>
<keyword evidence="6" id="KW-0560">Oxidoreductase</keyword>
<protein>
    <submittedName>
        <fullName evidence="10">CoB--CoM heterodisulfide reductase iron-sulfur subunit A family protein</fullName>
    </submittedName>
</protein>
<dbReference type="Gene3D" id="3.30.70.20">
    <property type="match status" value="2"/>
</dbReference>
<dbReference type="InterPro" id="IPR039650">
    <property type="entry name" value="HdrA-like"/>
</dbReference>
<evidence type="ECO:0000313" key="11">
    <source>
        <dbReference type="Proteomes" id="UP000777784"/>
    </source>
</evidence>
<dbReference type="Proteomes" id="UP000777784">
    <property type="component" value="Unassembled WGS sequence"/>
</dbReference>
<dbReference type="Pfam" id="PF12831">
    <property type="entry name" value="FAD_oxidored"/>
    <property type="match status" value="1"/>
</dbReference>
<dbReference type="PRINTS" id="PR00368">
    <property type="entry name" value="FADPNR"/>
</dbReference>
<reference evidence="10" key="1">
    <citation type="submission" date="2021-05" db="EMBL/GenBank/DDBJ databases">
        <title>Energy efficiency and biological interactions define the core microbiome of deep oligotrophic groundwater.</title>
        <authorList>
            <person name="Mehrshad M."/>
            <person name="Lopez-Fernandez M."/>
            <person name="Bell E."/>
            <person name="Bernier-Latmani R."/>
            <person name="Bertilsson S."/>
            <person name="Dopson M."/>
        </authorList>
    </citation>
    <scope>NUCLEOTIDE SEQUENCE</scope>
    <source>
        <strain evidence="10">Modern_marine.mb.64</strain>
    </source>
</reference>
<dbReference type="Gene3D" id="3.40.50.720">
    <property type="entry name" value="NAD(P)-binding Rossmann-like Domain"/>
    <property type="match status" value="1"/>
</dbReference>
<dbReference type="GO" id="GO:0051539">
    <property type="term" value="F:4 iron, 4 sulfur cluster binding"/>
    <property type="evidence" value="ECO:0007669"/>
    <property type="project" value="UniProtKB-KW"/>
</dbReference>
<evidence type="ECO:0000256" key="6">
    <source>
        <dbReference type="ARBA" id="ARBA00023002"/>
    </source>
</evidence>
<dbReference type="Pfam" id="PF12838">
    <property type="entry name" value="Fer4_7"/>
    <property type="match status" value="1"/>
</dbReference>
<evidence type="ECO:0000259" key="9">
    <source>
        <dbReference type="PROSITE" id="PS51379"/>
    </source>
</evidence>
<feature type="domain" description="4Fe-4S ferredoxin-type" evidence="9">
    <location>
        <begin position="577"/>
        <end position="606"/>
    </location>
</feature>
<dbReference type="PROSITE" id="PS51379">
    <property type="entry name" value="4FE4S_FER_2"/>
    <property type="match status" value="4"/>
</dbReference>
<dbReference type="GO" id="GO:0046872">
    <property type="term" value="F:metal ion binding"/>
    <property type="evidence" value="ECO:0007669"/>
    <property type="project" value="UniProtKB-KW"/>
</dbReference>
<keyword evidence="5" id="KW-0274">FAD</keyword>
<keyword evidence="8" id="KW-0411">Iron-sulfur</keyword>
<dbReference type="PANTHER" id="PTHR43498">
    <property type="entry name" value="FERREDOXIN:COB-COM HETERODISULFIDE REDUCTASE SUBUNIT A"/>
    <property type="match status" value="1"/>
</dbReference>
<keyword evidence="3" id="KW-0004">4Fe-4S</keyword>
<evidence type="ECO:0000256" key="8">
    <source>
        <dbReference type="ARBA" id="ARBA00023014"/>
    </source>
</evidence>
<dbReference type="Pfam" id="PF00037">
    <property type="entry name" value="Fer4"/>
    <property type="match status" value="1"/>
</dbReference>
<dbReference type="AlphaFoldDB" id="A0A948RSJ3"/>
<feature type="domain" description="4Fe-4S ferredoxin-type" evidence="9">
    <location>
        <begin position="282"/>
        <end position="316"/>
    </location>
</feature>
<feature type="domain" description="4Fe-4S ferredoxin-type" evidence="9">
    <location>
        <begin position="608"/>
        <end position="637"/>
    </location>
</feature>
<dbReference type="PANTHER" id="PTHR43498:SF1">
    <property type="entry name" value="COB--COM HETERODISULFIDE REDUCTASE IRON-SULFUR SUBUNIT A"/>
    <property type="match status" value="1"/>
</dbReference>
<dbReference type="InterPro" id="IPR017900">
    <property type="entry name" value="4Fe4S_Fe_S_CS"/>
</dbReference>
<dbReference type="InterPro" id="IPR017896">
    <property type="entry name" value="4Fe4S_Fe-S-bd"/>
</dbReference>